<evidence type="ECO:0000256" key="2">
    <source>
        <dbReference type="ARBA" id="ARBA00022448"/>
    </source>
</evidence>
<dbReference type="PRINTS" id="PR00178">
    <property type="entry name" value="FATTYACIDBP"/>
</dbReference>
<keyword evidence="2" id="KW-0813">Transport</keyword>
<protein>
    <recommendedName>
        <fullName evidence="3">Lipocalin/cytosolic fatty-acid binding domain-containing protein</fullName>
    </recommendedName>
</protein>
<evidence type="ECO:0000259" key="3">
    <source>
        <dbReference type="Pfam" id="PF00061"/>
    </source>
</evidence>
<dbReference type="InterPro" id="IPR012674">
    <property type="entry name" value="Calycin"/>
</dbReference>
<dbReference type="Proteomes" id="UP000314987">
    <property type="component" value="Unassembled WGS sequence"/>
</dbReference>
<dbReference type="PANTHER" id="PTHR11955">
    <property type="entry name" value="FATTY ACID BINDING PROTEIN"/>
    <property type="match status" value="1"/>
</dbReference>
<dbReference type="AlphaFoldDB" id="A0A4X2M4C5"/>
<evidence type="ECO:0000313" key="5">
    <source>
        <dbReference type="Ensembl" id="ENSVURP00010028192.1"/>
    </source>
</evidence>
<dbReference type="InterPro" id="IPR000463">
    <property type="entry name" value="Fatty_acid-bd"/>
</dbReference>
<dbReference type="Ensembl" id="ENSVURT00010032135.1">
    <property type="protein sequence ID" value="ENSVURP00010028192.1"/>
    <property type="gene ID" value="ENSVURG00010021595.1"/>
</dbReference>
<accession>A0A4X2M4C5</accession>
<comment type="similarity">
    <text evidence="1">Belongs to the calycin superfamily. Fatty-acid binding protein (FABP) family.</text>
</comment>
<gene>
    <name evidence="5" type="primary">LOC114053927</name>
    <name evidence="4" type="synonym">LOC114054041</name>
</gene>
<dbReference type="SUPFAM" id="SSF50814">
    <property type="entry name" value="Lipocalins"/>
    <property type="match status" value="1"/>
</dbReference>
<evidence type="ECO:0000313" key="4">
    <source>
        <dbReference type="Ensembl" id="ENSVURP00010022604.1"/>
    </source>
</evidence>
<evidence type="ECO:0000313" key="6">
    <source>
        <dbReference type="Proteomes" id="UP000314987"/>
    </source>
</evidence>
<dbReference type="FunFam" id="2.40.128.20:FF:000001">
    <property type="entry name" value="Fatty acid-binding protein, adipocyte"/>
    <property type="match status" value="1"/>
</dbReference>
<dbReference type="InterPro" id="IPR000566">
    <property type="entry name" value="Lipocln_cytosolic_FA-bd_dom"/>
</dbReference>
<dbReference type="Gene3D" id="2.40.128.20">
    <property type="match status" value="1"/>
</dbReference>
<dbReference type="InterPro" id="IPR031259">
    <property type="entry name" value="ILBP"/>
</dbReference>
<dbReference type="Pfam" id="PF00061">
    <property type="entry name" value="Lipocalin"/>
    <property type="match status" value="1"/>
</dbReference>
<organism evidence="5 6">
    <name type="scientific">Vombatus ursinus</name>
    <name type="common">Common wombat</name>
    <dbReference type="NCBI Taxonomy" id="29139"/>
    <lineage>
        <taxon>Eukaryota</taxon>
        <taxon>Metazoa</taxon>
        <taxon>Chordata</taxon>
        <taxon>Craniata</taxon>
        <taxon>Vertebrata</taxon>
        <taxon>Euteleostomi</taxon>
        <taxon>Mammalia</taxon>
        <taxon>Metatheria</taxon>
        <taxon>Diprotodontia</taxon>
        <taxon>Vombatidae</taxon>
        <taxon>Vombatus</taxon>
    </lineage>
</organism>
<dbReference type="Ensembl" id="ENSVURT00010025722.1">
    <property type="protein sequence ID" value="ENSVURP00010022604.1"/>
    <property type="gene ID" value="ENSVURG00010017322.1"/>
</dbReference>
<reference evidence="5" key="2">
    <citation type="submission" date="2025-05" db="UniProtKB">
        <authorList>
            <consortium name="Ensembl"/>
        </authorList>
    </citation>
    <scope>IDENTIFICATION</scope>
</reference>
<dbReference type="STRING" id="29139.ENSVURP00010022604"/>
<dbReference type="GeneTree" id="ENSGT00940000154530"/>
<sequence length="146" mass="15997">MSPFLPVTREEGVGCQAEIGIQILEKPESSGGESCQAGVGMALRKMAGMAKPDVYISENGDVITIKTESTIKTTQFSFKLGEKFDETTADGRKTQTLCTLDNDTLIQLQAWDGKESTITRKVEDGKLLVDCVMNNVTCHRVYEKAE</sequence>
<dbReference type="GO" id="GO:0008289">
    <property type="term" value="F:lipid binding"/>
    <property type="evidence" value="ECO:0007669"/>
    <property type="project" value="InterPro"/>
</dbReference>
<proteinExistence type="inferred from homology"/>
<feature type="domain" description="Lipocalin/cytosolic fatty-acid binding" evidence="3">
    <location>
        <begin position="38"/>
        <end position="144"/>
    </location>
</feature>
<reference evidence="6" key="1">
    <citation type="submission" date="2018-12" db="EMBL/GenBank/DDBJ databases">
        <authorList>
            <person name="Yazar S."/>
        </authorList>
    </citation>
    <scope>NUCLEOTIDE SEQUENCE [LARGE SCALE GENOMIC DNA]</scope>
</reference>
<evidence type="ECO:0000256" key="1">
    <source>
        <dbReference type="ARBA" id="ARBA00008390"/>
    </source>
</evidence>
<keyword evidence="6" id="KW-1185">Reference proteome</keyword>
<name>A0A4X2M4C5_VOMUR</name>